<organism evidence="1 2">
    <name type="scientific">Senegalia massiliensis</name>
    <dbReference type="NCBI Taxonomy" id="1720316"/>
    <lineage>
        <taxon>Bacteria</taxon>
        <taxon>Bacillati</taxon>
        <taxon>Bacillota</taxon>
        <taxon>Clostridia</taxon>
        <taxon>Eubacteriales</taxon>
        <taxon>Clostridiaceae</taxon>
        <taxon>Senegalia</taxon>
    </lineage>
</organism>
<keyword evidence="2" id="KW-1185">Reference proteome</keyword>
<gene>
    <name evidence="1" type="ORF">D3Z33_12805</name>
</gene>
<dbReference type="Pfam" id="PF11392">
    <property type="entry name" value="AllH"/>
    <property type="match status" value="1"/>
</dbReference>
<evidence type="ECO:0000313" key="2">
    <source>
        <dbReference type="Proteomes" id="UP000467132"/>
    </source>
</evidence>
<dbReference type="EMBL" id="QXXA01000014">
    <property type="protein sequence ID" value="NBI07733.1"/>
    <property type="molecule type" value="Genomic_DNA"/>
</dbReference>
<reference evidence="1 2" key="1">
    <citation type="submission" date="2018-08" db="EMBL/GenBank/DDBJ databases">
        <title>Murine metabolic-syndrome-specific gut microbial biobank.</title>
        <authorList>
            <person name="Liu C."/>
        </authorList>
    </citation>
    <scope>NUCLEOTIDE SEQUENCE [LARGE SCALE GENOMIC DNA]</scope>
    <source>
        <strain evidence="1 2">583</strain>
    </source>
</reference>
<dbReference type="AlphaFoldDB" id="A0A845R5E8"/>
<dbReference type="InterPro" id="IPR021530">
    <property type="entry name" value="AllH-like"/>
</dbReference>
<name>A0A845R5E8_9CLOT</name>
<comment type="caution">
    <text evidence="1">The sequence shown here is derived from an EMBL/GenBank/DDBJ whole genome shotgun (WGS) entry which is preliminary data.</text>
</comment>
<dbReference type="Proteomes" id="UP000467132">
    <property type="component" value="Unassembled WGS sequence"/>
</dbReference>
<evidence type="ECO:0000313" key="1">
    <source>
        <dbReference type="EMBL" id="NBI07733.1"/>
    </source>
</evidence>
<dbReference type="RefSeq" id="WP_160198199.1">
    <property type="nucleotide sequence ID" value="NZ_QXXA01000014.1"/>
</dbReference>
<sequence length="296" mass="34033">MSFNKIKGLYLDREFQYFLKEKNIKGDIHSIFDKVVNIQSDNGTLYTISNNKTDNAPYTLKIDYDGSFKDIIFEDQKIIKNRDNLFIGKIEIDLSSTQLWSLEREKIQNFSIEDIKKNISIFNMMIQSMGSSGGCKYYYLKNFLGIENNSDNLIERELSKKIDDFYIKVKQDNIQETNIRGLIGLGMGLTPSGDDFLTGFMAAITIFKKNDDLFHKIKDLIPLDTKSTTDVSRAMLKAATQEKYREYLNDFIYSFLYNNSDKYLKSFKNLLTIGSSSGTDMSIGVVLGFLLTIDEK</sequence>
<protein>
    <submittedName>
        <fullName evidence="1">DUF2877 domain-containing protein</fullName>
    </submittedName>
</protein>
<proteinExistence type="predicted"/>
<accession>A0A845R5E8</accession>
<dbReference type="OrthoDB" id="4933449at2"/>